<dbReference type="Proteomes" id="UP000799421">
    <property type="component" value="Unassembled WGS sequence"/>
</dbReference>
<dbReference type="Pfam" id="PF01694">
    <property type="entry name" value="Rhomboid"/>
    <property type="match status" value="1"/>
</dbReference>
<evidence type="ECO:0000256" key="7">
    <source>
        <dbReference type="SAM" id="Coils"/>
    </source>
</evidence>
<evidence type="ECO:0000256" key="1">
    <source>
        <dbReference type="ARBA" id="ARBA00004141"/>
    </source>
</evidence>
<evidence type="ECO:0000256" key="2">
    <source>
        <dbReference type="ARBA" id="ARBA00009045"/>
    </source>
</evidence>
<dbReference type="Gene3D" id="1.20.1540.10">
    <property type="entry name" value="Rhomboid-like"/>
    <property type="match status" value="1"/>
</dbReference>
<feature type="transmembrane region" description="Helical" evidence="8">
    <location>
        <begin position="441"/>
        <end position="459"/>
    </location>
</feature>
<dbReference type="OrthoDB" id="10260614at2759"/>
<keyword evidence="11" id="KW-1185">Reference proteome</keyword>
<dbReference type="GO" id="GO:0004252">
    <property type="term" value="F:serine-type endopeptidase activity"/>
    <property type="evidence" value="ECO:0007669"/>
    <property type="project" value="InterPro"/>
</dbReference>
<evidence type="ECO:0000256" key="4">
    <source>
        <dbReference type="ARBA" id="ARBA00022801"/>
    </source>
</evidence>
<evidence type="ECO:0000313" key="10">
    <source>
        <dbReference type="EMBL" id="KAF2862762.1"/>
    </source>
</evidence>
<keyword evidence="4" id="KW-0378">Hydrolase</keyword>
<evidence type="ECO:0000256" key="3">
    <source>
        <dbReference type="ARBA" id="ARBA00022692"/>
    </source>
</evidence>
<keyword evidence="3 8" id="KW-0812">Transmembrane</keyword>
<keyword evidence="6 8" id="KW-0472">Membrane</keyword>
<protein>
    <recommendedName>
        <fullName evidence="9">Peptidase S54 rhomboid domain-containing protein</fullName>
    </recommendedName>
</protein>
<comment type="similarity">
    <text evidence="2">Belongs to the peptidase S54 family.</text>
</comment>
<dbReference type="GO" id="GO:0016020">
    <property type="term" value="C:membrane"/>
    <property type="evidence" value="ECO:0007669"/>
    <property type="project" value="UniProtKB-SubCell"/>
</dbReference>
<keyword evidence="7" id="KW-0175">Coiled coil</keyword>
<dbReference type="InterPro" id="IPR022764">
    <property type="entry name" value="Peptidase_S54_rhomboid_dom"/>
</dbReference>
<dbReference type="AlphaFoldDB" id="A0A6A7C680"/>
<name>A0A6A7C680_9PEZI</name>
<feature type="coiled-coil region" evidence="7">
    <location>
        <begin position="132"/>
        <end position="159"/>
    </location>
</feature>
<comment type="subcellular location">
    <subcellularLocation>
        <location evidence="1">Membrane</location>
        <topology evidence="1">Multi-pass membrane protein</topology>
    </subcellularLocation>
</comment>
<accession>A0A6A7C680</accession>
<dbReference type="InterPro" id="IPR035952">
    <property type="entry name" value="Rhomboid-like_sf"/>
</dbReference>
<evidence type="ECO:0000259" key="9">
    <source>
        <dbReference type="Pfam" id="PF01694"/>
    </source>
</evidence>
<feature type="transmembrane region" description="Helical" evidence="8">
    <location>
        <begin position="346"/>
        <end position="368"/>
    </location>
</feature>
<dbReference type="PANTHER" id="PTHR43731:SF14">
    <property type="entry name" value="PRESENILIN-ASSOCIATED RHOMBOID-LIKE PROTEIN, MITOCHONDRIAL"/>
    <property type="match status" value="1"/>
</dbReference>
<dbReference type="PANTHER" id="PTHR43731">
    <property type="entry name" value="RHOMBOID PROTEASE"/>
    <property type="match status" value="1"/>
</dbReference>
<evidence type="ECO:0000256" key="5">
    <source>
        <dbReference type="ARBA" id="ARBA00022989"/>
    </source>
</evidence>
<reference evidence="10" key="1">
    <citation type="journal article" date="2020" name="Stud. Mycol.">
        <title>101 Dothideomycetes genomes: a test case for predicting lifestyles and emergence of pathogens.</title>
        <authorList>
            <person name="Haridas S."/>
            <person name="Albert R."/>
            <person name="Binder M."/>
            <person name="Bloem J."/>
            <person name="Labutti K."/>
            <person name="Salamov A."/>
            <person name="Andreopoulos B."/>
            <person name="Baker S."/>
            <person name="Barry K."/>
            <person name="Bills G."/>
            <person name="Bluhm B."/>
            <person name="Cannon C."/>
            <person name="Castanera R."/>
            <person name="Culley D."/>
            <person name="Daum C."/>
            <person name="Ezra D."/>
            <person name="Gonzalez J."/>
            <person name="Henrissat B."/>
            <person name="Kuo A."/>
            <person name="Liang C."/>
            <person name="Lipzen A."/>
            <person name="Lutzoni F."/>
            <person name="Magnuson J."/>
            <person name="Mondo S."/>
            <person name="Nolan M."/>
            <person name="Ohm R."/>
            <person name="Pangilinan J."/>
            <person name="Park H.-J."/>
            <person name="Ramirez L."/>
            <person name="Alfaro M."/>
            <person name="Sun H."/>
            <person name="Tritt A."/>
            <person name="Yoshinaga Y."/>
            <person name="Zwiers L.-H."/>
            <person name="Turgeon B."/>
            <person name="Goodwin S."/>
            <person name="Spatafora J."/>
            <person name="Crous P."/>
            <person name="Grigoriev I."/>
        </authorList>
    </citation>
    <scope>NUCLEOTIDE SEQUENCE</scope>
    <source>
        <strain evidence="10">CBS 480.64</strain>
    </source>
</reference>
<feature type="transmembrane region" description="Helical" evidence="8">
    <location>
        <begin position="375"/>
        <end position="393"/>
    </location>
</feature>
<dbReference type="GO" id="GO:0006465">
    <property type="term" value="P:signal peptide processing"/>
    <property type="evidence" value="ECO:0007669"/>
    <property type="project" value="TreeGrafter"/>
</dbReference>
<dbReference type="InterPro" id="IPR050925">
    <property type="entry name" value="Rhomboid_protease_S54"/>
</dbReference>
<sequence length="467" mass="49703">MPFAVADLSSSEISNVFDTNMPAEKGNYILKVLHWRRMSGALIDVGLDFPPEQHVSRDDALKGLTYLRNLDPTFDEEAAAQVWVEEESLRLTDRIAKRAQELGLYQKEGPAPAVAGEAEQTSIYGESALTRLVAANRAKAEFEESLREAKRLADETSALHAARGPLHLLGGVQPSISLSRGLLGGLTIREAPQSGSLIPSTKPKWIEKYETSSQTIKEGDAIPETSSLKRLAPAFLLTLAVVYAATSLAEGYTPPPSSARVWPDTDPAKATLLTLSSALGGAFILSRLPPVWGMVNRYFTIVPAKPYAVSLLGACVRHDTLSHVATNVAALWLVGLPLHEEVGRGAFVAVFAASACVGGFVSLAALVLRRQWASYVFGSSGAILGLAGASVGIHPEGRMRAFGWECPVPNWGVLLAFGGLEGLAAAGLGGRLLASRVGIDHVGHLGGLIAGFGLVRYLTLKRENGER</sequence>
<gene>
    <name evidence="10" type="ORF">K470DRAFT_227796</name>
</gene>
<keyword evidence="5 8" id="KW-1133">Transmembrane helix</keyword>
<evidence type="ECO:0000256" key="8">
    <source>
        <dbReference type="SAM" id="Phobius"/>
    </source>
</evidence>
<feature type="domain" description="Peptidase S54 rhomboid" evidence="9">
    <location>
        <begin position="311"/>
        <end position="457"/>
    </location>
</feature>
<dbReference type="SUPFAM" id="SSF144091">
    <property type="entry name" value="Rhomboid-like"/>
    <property type="match status" value="1"/>
</dbReference>
<dbReference type="EMBL" id="MU005964">
    <property type="protein sequence ID" value="KAF2862762.1"/>
    <property type="molecule type" value="Genomic_DNA"/>
</dbReference>
<organism evidence="10 11">
    <name type="scientific">Piedraia hortae CBS 480.64</name>
    <dbReference type="NCBI Taxonomy" id="1314780"/>
    <lineage>
        <taxon>Eukaryota</taxon>
        <taxon>Fungi</taxon>
        <taxon>Dikarya</taxon>
        <taxon>Ascomycota</taxon>
        <taxon>Pezizomycotina</taxon>
        <taxon>Dothideomycetes</taxon>
        <taxon>Dothideomycetidae</taxon>
        <taxon>Capnodiales</taxon>
        <taxon>Piedraiaceae</taxon>
        <taxon>Piedraia</taxon>
    </lineage>
</organism>
<proteinExistence type="inferred from homology"/>
<evidence type="ECO:0000256" key="6">
    <source>
        <dbReference type="ARBA" id="ARBA00023136"/>
    </source>
</evidence>
<evidence type="ECO:0000313" key="11">
    <source>
        <dbReference type="Proteomes" id="UP000799421"/>
    </source>
</evidence>
<feature type="transmembrane region" description="Helical" evidence="8">
    <location>
        <begin position="413"/>
        <end position="434"/>
    </location>
</feature>